<evidence type="ECO:0000256" key="13">
    <source>
        <dbReference type="PROSITE-ProRule" id="PRU00175"/>
    </source>
</evidence>
<dbReference type="GO" id="GO:0005634">
    <property type="term" value="C:nucleus"/>
    <property type="evidence" value="ECO:0007669"/>
    <property type="project" value="UniProtKB-SubCell"/>
</dbReference>
<keyword evidence="12 14" id="KW-0539">Nucleus</keyword>
<evidence type="ECO:0000259" key="17">
    <source>
        <dbReference type="PROSITE" id="PS50089"/>
    </source>
</evidence>
<dbReference type="GeneID" id="93648502"/>
<dbReference type="VEuPathDB" id="MicrosporidiaDB:NEDG_02152"/>
<feature type="coiled-coil region" evidence="15">
    <location>
        <begin position="207"/>
        <end position="266"/>
    </location>
</feature>
<proteinExistence type="inferred from homology"/>
<evidence type="ECO:0000256" key="5">
    <source>
        <dbReference type="ARBA" id="ARBA00022679"/>
    </source>
</evidence>
<dbReference type="GO" id="GO:0006325">
    <property type="term" value="P:chromatin organization"/>
    <property type="evidence" value="ECO:0007669"/>
    <property type="project" value="UniProtKB-KW"/>
</dbReference>
<dbReference type="Pfam" id="PF00097">
    <property type="entry name" value="zf-C3HC4"/>
    <property type="match status" value="1"/>
</dbReference>
<feature type="coiled-coil region" evidence="15">
    <location>
        <begin position="368"/>
        <end position="395"/>
    </location>
</feature>
<keyword evidence="8 14" id="KW-0833">Ubl conjugation pathway</keyword>
<comment type="subcellular location">
    <subcellularLocation>
        <location evidence="2 14">Nucleus</location>
    </subcellularLocation>
</comment>
<keyword evidence="7 13" id="KW-0863">Zinc-finger</keyword>
<dbReference type="PROSITE" id="PS00518">
    <property type="entry name" value="ZF_RING_1"/>
    <property type="match status" value="1"/>
</dbReference>
<comment type="similarity">
    <text evidence="4 14">Belongs to the BRE1 family.</text>
</comment>
<dbReference type="UniPathway" id="UPA00143"/>
<evidence type="ECO:0000256" key="10">
    <source>
        <dbReference type="ARBA" id="ARBA00022853"/>
    </source>
</evidence>
<gene>
    <name evidence="18" type="ORF">NEDG_02152</name>
</gene>
<dbReference type="SUPFAM" id="SSF57850">
    <property type="entry name" value="RING/U-box"/>
    <property type="match status" value="1"/>
</dbReference>
<keyword evidence="5 14" id="KW-0808">Transferase</keyword>
<dbReference type="GO" id="GO:0061630">
    <property type="term" value="F:ubiquitin protein ligase activity"/>
    <property type="evidence" value="ECO:0007669"/>
    <property type="project" value="UniProtKB-EC"/>
</dbReference>
<evidence type="ECO:0000256" key="4">
    <source>
        <dbReference type="ARBA" id="ARBA00005555"/>
    </source>
</evidence>
<evidence type="ECO:0000313" key="19">
    <source>
        <dbReference type="Proteomes" id="UP000185944"/>
    </source>
</evidence>
<evidence type="ECO:0000256" key="14">
    <source>
        <dbReference type="RuleBase" id="RU365038"/>
    </source>
</evidence>
<dbReference type="PANTHER" id="PTHR23163">
    <property type="entry name" value="RING FINGER PROTEIN-RELATED"/>
    <property type="match status" value="1"/>
</dbReference>
<reference evidence="18 19" key="1">
    <citation type="submission" date="2016-02" db="EMBL/GenBank/DDBJ databases">
        <title>Discovery of a natural microsporidian pathogen with a broad tissue tropism in Caenorhabditis elegans.</title>
        <authorList>
            <person name="Luallen R.J."/>
            <person name="Reinke A.W."/>
            <person name="Tong L."/>
            <person name="Botts M.R."/>
            <person name="Felix M.-A."/>
            <person name="Troemel E.R."/>
        </authorList>
    </citation>
    <scope>NUCLEOTIDE SEQUENCE [LARGE SCALE GENOMIC DNA]</scope>
    <source>
        <strain evidence="18 19">JUm2807</strain>
    </source>
</reference>
<feature type="domain" description="RING-type" evidence="17">
    <location>
        <begin position="421"/>
        <end position="459"/>
    </location>
</feature>
<dbReference type="InterPro" id="IPR013956">
    <property type="entry name" value="E3_ubiquit_lig_Bre1"/>
</dbReference>
<dbReference type="RefSeq" id="XP_067544763.1">
    <property type="nucleotide sequence ID" value="XM_067689570.1"/>
</dbReference>
<keyword evidence="9 14" id="KW-0862">Zinc</keyword>
<protein>
    <recommendedName>
        <fullName evidence="14">E3 ubiquitin protein ligase</fullName>
        <ecNumber evidence="14">2.3.2.27</ecNumber>
    </recommendedName>
</protein>
<dbReference type="InterPro" id="IPR001841">
    <property type="entry name" value="Znf_RING"/>
</dbReference>
<dbReference type="Proteomes" id="UP000185944">
    <property type="component" value="Unassembled WGS sequence"/>
</dbReference>
<dbReference type="SMART" id="SM00184">
    <property type="entry name" value="RING"/>
    <property type="match status" value="1"/>
</dbReference>
<dbReference type="EC" id="2.3.2.27" evidence="14"/>
<evidence type="ECO:0000256" key="15">
    <source>
        <dbReference type="SAM" id="Coils"/>
    </source>
</evidence>
<comment type="caution">
    <text evidence="18">The sequence shown here is derived from an EMBL/GenBank/DDBJ whole genome shotgun (WGS) entry which is preliminary data.</text>
</comment>
<keyword evidence="10 14" id="KW-0156">Chromatin regulator</keyword>
<keyword evidence="6 14" id="KW-0479">Metal-binding</keyword>
<comment type="pathway">
    <text evidence="3 14">Protein modification; protein ubiquitination.</text>
</comment>
<dbReference type="GO" id="GO:0033503">
    <property type="term" value="C:HULC complex"/>
    <property type="evidence" value="ECO:0007669"/>
    <property type="project" value="TreeGrafter"/>
</dbReference>
<dbReference type="CDD" id="cd16499">
    <property type="entry name" value="RING-HC_Bre1-like"/>
    <property type="match status" value="1"/>
</dbReference>
<evidence type="ECO:0000256" key="3">
    <source>
        <dbReference type="ARBA" id="ARBA00004906"/>
    </source>
</evidence>
<dbReference type="PANTHER" id="PTHR23163:SF0">
    <property type="entry name" value="E3 UBIQUITIN-PROTEIN LIGASE BRE1"/>
    <property type="match status" value="1"/>
</dbReference>
<dbReference type="OrthoDB" id="10266039at2759"/>
<evidence type="ECO:0000256" key="6">
    <source>
        <dbReference type="ARBA" id="ARBA00022723"/>
    </source>
</evidence>
<dbReference type="STRING" id="1805483.A0A177EFW8"/>
<accession>A0A177EFW8</accession>
<keyword evidence="19" id="KW-1185">Reference proteome</keyword>
<dbReference type="InterPro" id="IPR017907">
    <property type="entry name" value="Znf_RING_CS"/>
</dbReference>
<evidence type="ECO:0000256" key="11">
    <source>
        <dbReference type="ARBA" id="ARBA00023054"/>
    </source>
</evidence>
<evidence type="ECO:0000256" key="12">
    <source>
        <dbReference type="ARBA" id="ARBA00023242"/>
    </source>
</evidence>
<feature type="region of interest" description="Disordered" evidence="16">
    <location>
        <begin position="104"/>
        <end position="131"/>
    </location>
</feature>
<dbReference type="GO" id="GO:0016567">
    <property type="term" value="P:protein ubiquitination"/>
    <property type="evidence" value="ECO:0007669"/>
    <property type="project" value="UniProtKB-UniRule"/>
</dbReference>
<evidence type="ECO:0000256" key="2">
    <source>
        <dbReference type="ARBA" id="ARBA00004123"/>
    </source>
</evidence>
<evidence type="ECO:0000256" key="9">
    <source>
        <dbReference type="ARBA" id="ARBA00022833"/>
    </source>
</evidence>
<dbReference type="PROSITE" id="PS50089">
    <property type="entry name" value="ZF_RING_2"/>
    <property type="match status" value="1"/>
</dbReference>
<evidence type="ECO:0000256" key="1">
    <source>
        <dbReference type="ARBA" id="ARBA00000900"/>
    </source>
</evidence>
<feature type="coiled-coil region" evidence="15">
    <location>
        <begin position="41"/>
        <end position="68"/>
    </location>
</feature>
<evidence type="ECO:0000256" key="16">
    <source>
        <dbReference type="SAM" id="MobiDB-lite"/>
    </source>
</evidence>
<dbReference type="AlphaFoldDB" id="A0A177EFW8"/>
<dbReference type="InterPro" id="IPR018957">
    <property type="entry name" value="Znf_C3HC4_RING-type"/>
</dbReference>
<dbReference type="InterPro" id="IPR013083">
    <property type="entry name" value="Znf_RING/FYVE/PHD"/>
</dbReference>
<comment type="catalytic activity">
    <reaction evidence="1 14">
        <text>S-ubiquitinyl-[E2 ubiquitin-conjugating enzyme]-L-cysteine + [acceptor protein]-L-lysine = [E2 ubiquitin-conjugating enzyme]-L-cysteine + N(6)-ubiquitinyl-[acceptor protein]-L-lysine.</text>
        <dbReference type="EC" id="2.3.2.27"/>
    </reaction>
</comment>
<dbReference type="GO" id="GO:0008270">
    <property type="term" value="F:zinc ion binding"/>
    <property type="evidence" value="ECO:0007669"/>
    <property type="project" value="UniProtKB-KW"/>
</dbReference>
<organism evidence="18 19">
    <name type="scientific">Nematocida displodere</name>
    <dbReference type="NCBI Taxonomy" id="1805483"/>
    <lineage>
        <taxon>Eukaryota</taxon>
        <taxon>Fungi</taxon>
        <taxon>Fungi incertae sedis</taxon>
        <taxon>Microsporidia</taxon>
        <taxon>Nematocida</taxon>
    </lineage>
</organism>
<sequence>MDKRRAEVTPLKKTCYNVSQEESESNWWDNDSASMILKKKIESVYAQMEEYKLRAKELEEEKARLLETKIPEMATTEEAVATFQNILLKCNEHTLLISQLRKRLAAQKEHPPGPPPQSPRTAAETQPEAPNTAKEIEEYIAKIGVLESKIELFLSKHPPNYTTLVKTLELESKELTSTNTALAHKVAEELQKNHDLSNALAAAESTLQTYQMLVDTLRSDMSQAAEEEASQKSQLIEKTDELYLVIERINGNIADYSREVEKENFEDTSCIGECRLKLKELEDKEMDRVEEVSFLVRKYIDTAKINDDLRQKIEQMKKDPMIKVVKEINKENEAKLSEECTRLRLDLEKSRLDYLERKSSSQYHKRKSVQYESELKALAKTVADLEKTNQGLHTKLQAATKPAAPDASTKEIELYRKMVRCAVCSTNMKDAILKKCMHLLCRECINGRYATRQRTCPLCGIVFSMSDVSHVFL</sequence>
<evidence type="ECO:0000256" key="7">
    <source>
        <dbReference type="ARBA" id="ARBA00022771"/>
    </source>
</evidence>
<dbReference type="Gene3D" id="3.30.40.10">
    <property type="entry name" value="Zinc/RING finger domain, C3HC4 (zinc finger)"/>
    <property type="match status" value="1"/>
</dbReference>
<evidence type="ECO:0000313" key="18">
    <source>
        <dbReference type="EMBL" id="OAG30758.1"/>
    </source>
</evidence>
<evidence type="ECO:0000256" key="8">
    <source>
        <dbReference type="ARBA" id="ARBA00022786"/>
    </source>
</evidence>
<dbReference type="EMBL" id="LTDL01000025">
    <property type="protein sequence ID" value="OAG30758.1"/>
    <property type="molecule type" value="Genomic_DNA"/>
</dbReference>
<name>A0A177EFW8_9MICR</name>
<keyword evidence="11 14" id="KW-0175">Coiled coil</keyword>